<organism evidence="1 2">
    <name type="scientific">Nicrophorus vespilloides</name>
    <name type="common">Boreal carrion beetle</name>
    <dbReference type="NCBI Taxonomy" id="110193"/>
    <lineage>
        <taxon>Eukaryota</taxon>
        <taxon>Metazoa</taxon>
        <taxon>Ecdysozoa</taxon>
        <taxon>Arthropoda</taxon>
        <taxon>Hexapoda</taxon>
        <taxon>Insecta</taxon>
        <taxon>Pterygota</taxon>
        <taxon>Neoptera</taxon>
        <taxon>Endopterygota</taxon>
        <taxon>Coleoptera</taxon>
        <taxon>Polyphaga</taxon>
        <taxon>Staphyliniformia</taxon>
        <taxon>Silphidae</taxon>
        <taxon>Nicrophorinae</taxon>
        <taxon>Nicrophorus</taxon>
    </lineage>
</organism>
<dbReference type="RefSeq" id="XP_017773245.1">
    <property type="nucleotide sequence ID" value="XM_017917756.1"/>
</dbReference>
<protein>
    <submittedName>
        <fullName evidence="2">Uncharacterized protein LOC108560281</fullName>
    </submittedName>
</protein>
<name>A0ABM1MF95_NICVS</name>
<gene>
    <name evidence="2" type="primary">LOC108560281</name>
</gene>
<dbReference type="GeneID" id="108560281"/>
<evidence type="ECO:0000313" key="1">
    <source>
        <dbReference type="Proteomes" id="UP000695000"/>
    </source>
</evidence>
<accession>A0ABM1MF95</accession>
<reference evidence="2" key="1">
    <citation type="submission" date="2025-08" db="UniProtKB">
        <authorList>
            <consortium name="RefSeq"/>
        </authorList>
    </citation>
    <scope>IDENTIFICATION</scope>
    <source>
        <tissue evidence="2">Whole Larva</tissue>
    </source>
</reference>
<evidence type="ECO:0000313" key="2">
    <source>
        <dbReference type="RefSeq" id="XP_017773245.1"/>
    </source>
</evidence>
<proteinExistence type="predicted"/>
<dbReference type="Proteomes" id="UP000695000">
    <property type="component" value="Unplaced"/>
</dbReference>
<keyword evidence="1" id="KW-1185">Reference proteome</keyword>
<sequence>MFAQSIAHFNENADVQVARKTNVANIQRNALADQSVNQHSHRKVIGKKMKAPEVQIPKEEPYNFYLDVCSRNETDEETYEEFVLSKAERFSGRDVRNILYKYTNNLSPSLDVEWNMLEREEVQPVAYHVDTLTLDLQETSFEVPKPDLDFDLF</sequence>